<dbReference type="EMBL" id="JBHRXV010000001">
    <property type="protein sequence ID" value="MFC3711257.1"/>
    <property type="molecule type" value="Genomic_DNA"/>
</dbReference>
<dbReference type="Proteomes" id="UP001595615">
    <property type="component" value="Unassembled WGS sequence"/>
</dbReference>
<organism evidence="1 2">
    <name type="scientific">Sphingoaurantiacus capsulatus</name>
    <dbReference type="NCBI Taxonomy" id="1771310"/>
    <lineage>
        <taxon>Bacteria</taxon>
        <taxon>Pseudomonadati</taxon>
        <taxon>Pseudomonadota</taxon>
        <taxon>Alphaproteobacteria</taxon>
        <taxon>Sphingomonadales</taxon>
        <taxon>Sphingosinicellaceae</taxon>
        <taxon>Sphingoaurantiacus</taxon>
    </lineage>
</organism>
<protein>
    <submittedName>
        <fullName evidence="1">Uncharacterized protein</fullName>
    </submittedName>
</protein>
<reference evidence="2" key="1">
    <citation type="journal article" date="2019" name="Int. J. Syst. Evol. Microbiol.">
        <title>The Global Catalogue of Microorganisms (GCM) 10K type strain sequencing project: providing services to taxonomists for standard genome sequencing and annotation.</title>
        <authorList>
            <consortium name="The Broad Institute Genomics Platform"/>
            <consortium name="The Broad Institute Genome Sequencing Center for Infectious Disease"/>
            <person name="Wu L."/>
            <person name="Ma J."/>
        </authorList>
    </citation>
    <scope>NUCLEOTIDE SEQUENCE [LARGE SCALE GENOMIC DNA]</scope>
    <source>
        <strain evidence="2">KCTC 42644</strain>
    </source>
</reference>
<evidence type="ECO:0000313" key="2">
    <source>
        <dbReference type="Proteomes" id="UP001595615"/>
    </source>
</evidence>
<sequence>MSLSPQLEAALSGPSPTWFGALKIELPGHILRLLDGAGFVDFDGGTFVGRDPVYGVLAAIEEIGDGVGDEAPAIGITLHPASDASAAALAAPGMQGSRVSLFVGAVDRATGLVVPDPELVFVGELDVPTLRSTRNGRSLDFDVVSTFERFFDDDEGARLSDGFHQSVWPGELGLAHVTGVEKTVYWGMDAPPDAKAKASAAGIPAWRQTAGMRF</sequence>
<name>A0ABV7X7Q4_9SPHN</name>
<proteinExistence type="predicted"/>
<dbReference type="RefSeq" id="WP_380855817.1">
    <property type="nucleotide sequence ID" value="NZ_JBHRXV010000001.1"/>
</dbReference>
<accession>A0ABV7X7Q4</accession>
<gene>
    <name evidence="1" type="ORF">ACFOMD_01660</name>
</gene>
<evidence type="ECO:0000313" key="1">
    <source>
        <dbReference type="EMBL" id="MFC3711257.1"/>
    </source>
</evidence>
<comment type="caution">
    <text evidence="1">The sequence shown here is derived from an EMBL/GenBank/DDBJ whole genome shotgun (WGS) entry which is preliminary data.</text>
</comment>
<keyword evidence="2" id="KW-1185">Reference proteome</keyword>